<name>A0ABN6EYL6_9BACT</name>
<accession>A0ABN6EYL6</accession>
<sequence>MRLSGFKGKTSALAVIICLFFWLETATAGTGSSAEVRLQAQSVTVTSAIAGTTYLMLRIVTPSGTHAGDWQSEGAPIQWVLPDTAVNGTYHYEIRIGTTPIKSRSTATETTPAVREKVETGLFRVHNGSIVIIDPNAEETGMLEHLGTQAVSALAWVLDALASPAHADVVDQDDAIIVGSECIGFDCVNGESFDFDTLRLKENNLRIHFNDTSSTGSFPYNDWRIIINDTANGGANFFSVEDSTASRRLFTLEAGAPANSLFVSSSGNIGLGTALPLTPLHMVDGNTPTLRLEQNGAEGFSPYTWDLSGNETHFFLKNVKTNTTPLVVDAATGALGLGTPTPRAELEIQQTNENAEFLLTRKQVTAGAADTEIFAKLEATESAVRVGSVSNTPLQLTAGAQPYVTLTTTGYLGIGTDAPSEILHVAGSALISGNLELGSSRELKFNIAPLALEDATIALDTLEPVRYRYKSDPDEESLGFIAEDVPDLVATNSRKSVSPMDVVAVLARVVKEQQETLQKQQKAINALELRLKALER</sequence>
<dbReference type="InterPro" id="IPR030392">
    <property type="entry name" value="S74_ICA"/>
</dbReference>
<dbReference type="Pfam" id="PF13884">
    <property type="entry name" value="Peptidase_S74"/>
    <property type="match status" value="1"/>
</dbReference>
<organism evidence="2 3">
    <name type="scientific">Desulfoluna limicola</name>
    <dbReference type="NCBI Taxonomy" id="2810562"/>
    <lineage>
        <taxon>Bacteria</taxon>
        <taxon>Pseudomonadati</taxon>
        <taxon>Thermodesulfobacteriota</taxon>
        <taxon>Desulfobacteria</taxon>
        <taxon>Desulfobacterales</taxon>
        <taxon>Desulfolunaceae</taxon>
        <taxon>Desulfoluna</taxon>
    </lineage>
</organism>
<reference evidence="2 3" key="1">
    <citation type="submission" date="2021-02" db="EMBL/GenBank/DDBJ databases">
        <title>Complete genome of Desulfoluna sp. strain ASN36.</title>
        <authorList>
            <person name="Takahashi A."/>
            <person name="Kojima H."/>
            <person name="Fukui M."/>
        </authorList>
    </citation>
    <scope>NUCLEOTIDE SEQUENCE [LARGE SCALE GENOMIC DNA]</scope>
    <source>
        <strain evidence="2 3">ASN36</strain>
    </source>
</reference>
<evidence type="ECO:0000313" key="3">
    <source>
        <dbReference type="Proteomes" id="UP001320148"/>
    </source>
</evidence>
<evidence type="ECO:0000313" key="2">
    <source>
        <dbReference type="EMBL" id="BCS95389.1"/>
    </source>
</evidence>
<evidence type="ECO:0000259" key="1">
    <source>
        <dbReference type="PROSITE" id="PS51688"/>
    </source>
</evidence>
<dbReference type="RefSeq" id="WP_236891641.1">
    <property type="nucleotide sequence ID" value="NZ_AP024488.1"/>
</dbReference>
<gene>
    <name evidence="2" type="ORF">DSLASN_10210</name>
</gene>
<protein>
    <recommendedName>
        <fullName evidence="1">Peptidase S74 domain-containing protein</fullName>
    </recommendedName>
</protein>
<keyword evidence="3" id="KW-1185">Reference proteome</keyword>
<dbReference type="EMBL" id="AP024488">
    <property type="protein sequence ID" value="BCS95389.1"/>
    <property type="molecule type" value="Genomic_DNA"/>
</dbReference>
<proteinExistence type="predicted"/>
<dbReference type="PROSITE" id="PS51688">
    <property type="entry name" value="ICA"/>
    <property type="match status" value="1"/>
</dbReference>
<feature type="domain" description="Peptidase S74" evidence="1">
    <location>
        <begin position="439"/>
        <end position="531"/>
    </location>
</feature>
<dbReference type="Proteomes" id="UP001320148">
    <property type="component" value="Chromosome"/>
</dbReference>